<dbReference type="GO" id="GO:0016020">
    <property type="term" value="C:membrane"/>
    <property type="evidence" value="ECO:0007669"/>
    <property type="project" value="UniProtKB-SubCell"/>
</dbReference>
<sequence>MTYSDLAIYAVLLAVMLDLYIIRSQMLTRGIYWITWALILPFQLLTNSWLTTNNIVIYSPDQIIGRRLAGAPIEDLLFGFSMILLTLSLWERFKPRDTTSDKG</sequence>
<evidence type="ECO:0000256" key="2">
    <source>
        <dbReference type="ARBA" id="ARBA00004829"/>
    </source>
</evidence>
<comment type="pathway">
    <text evidence="2">Carotenoid biosynthesis.</text>
</comment>
<feature type="transmembrane region" description="Helical" evidence="8">
    <location>
        <begin position="30"/>
        <end position="50"/>
    </location>
</feature>
<evidence type="ECO:0000256" key="7">
    <source>
        <dbReference type="ARBA" id="ARBA00023235"/>
    </source>
</evidence>
<dbReference type="GO" id="GO:0045436">
    <property type="term" value="F:lycopene beta cyclase activity"/>
    <property type="evidence" value="ECO:0007669"/>
    <property type="project" value="UniProtKB-ARBA"/>
</dbReference>
<evidence type="ECO:0000256" key="4">
    <source>
        <dbReference type="ARBA" id="ARBA00022746"/>
    </source>
</evidence>
<keyword evidence="3 8" id="KW-0812">Transmembrane</keyword>
<keyword evidence="6 8" id="KW-0472">Membrane</keyword>
<feature type="transmembrane region" description="Helical" evidence="8">
    <location>
        <begin position="6"/>
        <end position="23"/>
    </location>
</feature>
<gene>
    <name evidence="10" type="ORF">UFOPK1683_00715</name>
</gene>
<evidence type="ECO:0000259" key="9">
    <source>
        <dbReference type="Pfam" id="PF18916"/>
    </source>
</evidence>
<name>A0A6J6EF84_9ZZZZ</name>
<dbReference type="AlphaFoldDB" id="A0A6J6EF84"/>
<dbReference type="GO" id="GO:0016872">
    <property type="term" value="F:intramolecular lyase activity"/>
    <property type="evidence" value="ECO:0007669"/>
    <property type="project" value="InterPro"/>
</dbReference>
<evidence type="ECO:0000256" key="8">
    <source>
        <dbReference type="SAM" id="Phobius"/>
    </source>
</evidence>
<reference evidence="10" key="1">
    <citation type="submission" date="2020-05" db="EMBL/GenBank/DDBJ databases">
        <authorList>
            <person name="Chiriac C."/>
            <person name="Salcher M."/>
            <person name="Ghai R."/>
            <person name="Kavagutti S V."/>
        </authorList>
    </citation>
    <scope>NUCLEOTIDE SEQUENCE</scope>
</reference>
<dbReference type="Pfam" id="PF18916">
    <property type="entry name" value="Lycopene_cyc"/>
    <property type="match status" value="1"/>
</dbReference>
<dbReference type="GO" id="GO:0016120">
    <property type="term" value="P:carotene biosynthetic process"/>
    <property type="evidence" value="ECO:0007669"/>
    <property type="project" value="UniProtKB-ARBA"/>
</dbReference>
<dbReference type="InterPro" id="IPR017825">
    <property type="entry name" value="Lycopene_cyclase_dom"/>
</dbReference>
<keyword evidence="5 8" id="KW-1133">Transmembrane helix</keyword>
<keyword evidence="4" id="KW-0125">Carotenoid biosynthesis</keyword>
<organism evidence="10">
    <name type="scientific">freshwater metagenome</name>
    <dbReference type="NCBI Taxonomy" id="449393"/>
    <lineage>
        <taxon>unclassified sequences</taxon>
        <taxon>metagenomes</taxon>
        <taxon>ecological metagenomes</taxon>
    </lineage>
</organism>
<dbReference type="EMBL" id="CAEZTL010000067">
    <property type="protein sequence ID" value="CAB4571718.1"/>
    <property type="molecule type" value="Genomic_DNA"/>
</dbReference>
<evidence type="ECO:0000256" key="3">
    <source>
        <dbReference type="ARBA" id="ARBA00022692"/>
    </source>
</evidence>
<protein>
    <submittedName>
        <fullName evidence="10">Unannotated protein</fullName>
    </submittedName>
</protein>
<evidence type="ECO:0000313" key="10">
    <source>
        <dbReference type="EMBL" id="CAB4571718.1"/>
    </source>
</evidence>
<feature type="domain" description="Lycopene cyclase" evidence="9">
    <location>
        <begin position="10"/>
        <end position="93"/>
    </location>
</feature>
<feature type="transmembrane region" description="Helical" evidence="8">
    <location>
        <begin position="70"/>
        <end position="90"/>
    </location>
</feature>
<dbReference type="NCBIfam" id="TIGR03462">
    <property type="entry name" value="CarR_dom_SF"/>
    <property type="match status" value="1"/>
</dbReference>
<dbReference type="GO" id="GO:0016117">
    <property type="term" value="P:carotenoid biosynthetic process"/>
    <property type="evidence" value="ECO:0007669"/>
    <property type="project" value="UniProtKB-KW"/>
</dbReference>
<evidence type="ECO:0000256" key="5">
    <source>
        <dbReference type="ARBA" id="ARBA00022989"/>
    </source>
</evidence>
<evidence type="ECO:0000256" key="1">
    <source>
        <dbReference type="ARBA" id="ARBA00004141"/>
    </source>
</evidence>
<accession>A0A6J6EF84</accession>
<keyword evidence="7" id="KW-0413">Isomerase</keyword>
<comment type="subcellular location">
    <subcellularLocation>
        <location evidence="1">Membrane</location>
        <topology evidence="1">Multi-pass membrane protein</topology>
    </subcellularLocation>
</comment>
<evidence type="ECO:0000256" key="6">
    <source>
        <dbReference type="ARBA" id="ARBA00023136"/>
    </source>
</evidence>
<proteinExistence type="predicted"/>